<dbReference type="InterPro" id="IPR036305">
    <property type="entry name" value="RGS_sf"/>
</dbReference>
<feature type="signal peptide" evidence="2">
    <location>
        <begin position="1"/>
        <end position="21"/>
    </location>
</feature>
<dbReference type="SUPFAM" id="SSF48097">
    <property type="entry name" value="Regulator of G-protein signaling, RGS"/>
    <property type="match status" value="1"/>
</dbReference>
<feature type="transmembrane region" description="Helical" evidence="1">
    <location>
        <begin position="203"/>
        <end position="221"/>
    </location>
</feature>
<feature type="transmembrane region" description="Helical" evidence="1">
    <location>
        <begin position="42"/>
        <end position="62"/>
    </location>
</feature>
<dbReference type="Proteomes" id="UP001309876">
    <property type="component" value="Unassembled WGS sequence"/>
</dbReference>
<dbReference type="EMBL" id="JAVRRJ010000006">
    <property type="protein sequence ID" value="KAK5083905.1"/>
    <property type="molecule type" value="Genomic_DNA"/>
</dbReference>
<feature type="chain" id="PRO_5043033476" description="RGS domain-containing protein" evidence="2">
    <location>
        <begin position="22"/>
        <end position="510"/>
    </location>
</feature>
<reference evidence="3 4" key="1">
    <citation type="submission" date="2023-08" db="EMBL/GenBank/DDBJ databases">
        <title>Black Yeasts Isolated from many extreme environments.</title>
        <authorList>
            <person name="Coleine C."/>
            <person name="Stajich J.E."/>
            <person name="Selbmann L."/>
        </authorList>
    </citation>
    <scope>NUCLEOTIDE SEQUENCE [LARGE SCALE GENOMIC DNA]</scope>
    <source>
        <strain evidence="3 4">CCFEE 5910</strain>
    </source>
</reference>
<protein>
    <recommendedName>
        <fullName evidence="5">RGS domain-containing protein</fullName>
    </recommendedName>
</protein>
<proteinExistence type="predicted"/>
<evidence type="ECO:0000256" key="2">
    <source>
        <dbReference type="SAM" id="SignalP"/>
    </source>
</evidence>
<accession>A0AAN7SXA0</accession>
<dbReference type="Gene3D" id="1.10.167.10">
    <property type="entry name" value="Regulator of G-protein Signalling 4, domain 2"/>
    <property type="match status" value="1"/>
</dbReference>
<dbReference type="InterPro" id="IPR044926">
    <property type="entry name" value="RGS_subdomain_2"/>
</dbReference>
<evidence type="ECO:0008006" key="5">
    <source>
        <dbReference type="Google" id="ProtNLM"/>
    </source>
</evidence>
<organism evidence="3 4">
    <name type="scientific">Lithohypha guttulata</name>
    <dbReference type="NCBI Taxonomy" id="1690604"/>
    <lineage>
        <taxon>Eukaryota</taxon>
        <taxon>Fungi</taxon>
        <taxon>Dikarya</taxon>
        <taxon>Ascomycota</taxon>
        <taxon>Pezizomycotina</taxon>
        <taxon>Eurotiomycetes</taxon>
        <taxon>Chaetothyriomycetidae</taxon>
        <taxon>Chaetothyriales</taxon>
        <taxon>Trichomeriaceae</taxon>
        <taxon>Lithohypha</taxon>
    </lineage>
</organism>
<gene>
    <name evidence="3" type="ORF">LTR05_006412</name>
</gene>
<evidence type="ECO:0000313" key="3">
    <source>
        <dbReference type="EMBL" id="KAK5083905.1"/>
    </source>
</evidence>
<feature type="transmembrane region" description="Helical" evidence="1">
    <location>
        <begin position="107"/>
        <end position="131"/>
    </location>
</feature>
<evidence type="ECO:0000313" key="4">
    <source>
        <dbReference type="Proteomes" id="UP001309876"/>
    </source>
</evidence>
<keyword evidence="1" id="KW-0812">Transmembrane</keyword>
<dbReference type="AlphaFoldDB" id="A0AAN7SXA0"/>
<sequence>MRRLPLLFTAMSLLHLYGVLCYVAYGVGVNFPCAIEYWDMNLLLPLGIALFQVANSQFLHIARQQEKYLNFDSLDKMVQRRSAPAFQVSSGNLWQRIGRTLNNRDRIIRMVVCVVLAMGMQIALSLFIFLVSEKFHKGFGLFADDFLGTNSATRLNCARGWEWWLSILWQVFWSWIYAPYILWRSKDIKDTYGWRVQTIRCCISGLPASPLWLCALYLDAFEPVNAFWIPPQWFVLSITLFEAFALIIPCYHIYRQHSSQADILGAVAGRDTHLKPATSDCDFITAFNNSSTPTLEGSEEFILAATSRQTSRSTSLRKNMMYTMSAMEHALKYDAARLQQFAALKDFSGENISFLTHLSTWHRRWRRQEGGKVSAEHNSRRQFNGAIRLYATFVAVEHAEFPINISSRALKALDEIFAGPTKYLLNDTRSESTYNSATPFNLENEKTDTRIDVEAVMPRSSNDSSLPDDTWYSGEIPPGFDQNVFVEAENEIKYLVLTNTWPKFVNAGYQ</sequence>
<feature type="transmembrane region" description="Helical" evidence="1">
    <location>
        <begin position="233"/>
        <end position="254"/>
    </location>
</feature>
<keyword evidence="4" id="KW-1185">Reference proteome</keyword>
<name>A0AAN7SXA0_9EURO</name>
<keyword evidence="1" id="KW-0472">Membrane</keyword>
<keyword evidence="1" id="KW-1133">Transmembrane helix</keyword>
<evidence type="ECO:0000256" key="1">
    <source>
        <dbReference type="SAM" id="Phobius"/>
    </source>
</evidence>
<comment type="caution">
    <text evidence="3">The sequence shown here is derived from an EMBL/GenBank/DDBJ whole genome shotgun (WGS) entry which is preliminary data.</text>
</comment>
<keyword evidence="2" id="KW-0732">Signal</keyword>
<feature type="transmembrane region" description="Helical" evidence="1">
    <location>
        <begin position="163"/>
        <end position="183"/>
    </location>
</feature>